<sequence>MSKYSLNSVSYEIVEQTGSTNTDLLERIRKHGLKTIVARQALIQTQGRGTRGRVWDSHGDCLMFSVALPIGNDLRRIKGVTLAIGAFIALALRERSVPARVKWPNDILLFDQKLAGILVETAKGPNRDYGLVVGIGLNLKKRNSAYAALSDSIRESEIEKTNWMEVFTQCIIEAVSEVMNNGLGRIQLLWDTIAAYKNQRVRITEENQQPYEAVVVGIDENGSLLVQCDSETKTLVSGMVRIQYKK</sequence>
<evidence type="ECO:0000256" key="1">
    <source>
        <dbReference type="ARBA" id="ARBA00022598"/>
    </source>
</evidence>
<dbReference type="NCBIfam" id="TIGR00121">
    <property type="entry name" value="birA_ligase"/>
    <property type="match status" value="1"/>
</dbReference>
<keyword evidence="1 6" id="KW-0436">Ligase</keyword>
<dbReference type="PROSITE" id="PS51733">
    <property type="entry name" value="BPL_LPL_CATALYTIC"/>
    <property type="match status" value="1"/>
</dbReference>
<protein>
    <recommendedName>
        <fullName evidence="3">biotin--[biotin carboxyl-carrier protein] ligase</fullName>
        <ecNumber evidence="3">6.3.4.15</ecNumber>
    </recommendedName>
</protein>
<dbReference type="CDD" id="cd16442">
    <property type="entry name" value="BPL"/>
    <property type="match status" value="1"/>
</dbReference>
<dbReference type="SUPFAM" id="SSF55681">
    <property type="entry name" value="Class II aaRS and biotin synthetases"/>
    <property type="match status" value="1"/>
</dbReference>
<dbReference type="Pfam" id="PF02237">
    <property type="entry name" value="BPL_C"/>
    <property type="match status" value="1"/>
</dbReference>
<evidence type="ECO:0000259" key="5">
    <source>
        <dbReference type="PROSITE" id="PS51733"/>
    </source>
</evidence>
<dbReference type="InterPro" id="IPR004143">
    <property type="entry name" value="BPL_LPL_catalytic"/>
</dbReference>
<accession>A0A9D1IHK4</accession>
<dbReference type="InterPro" id="IPR003142">
    <property type="entry name" value="BPL_C"/>
</dbReference>
<dbReference type="Gene3D" id="2.30.30.100">
    <property type="match status" value="1"/>
</dbReference>
<dbReference type="Proteomes" id="UP000824083">
    <property type="component" value="Unassembled WGS sequence"/>
</dbReference>
<evidence type="ECO:0000313" key="7">
    <source>
        <dbReference type="Proteomes" id="UP000824083"/>
    </source>
</evidence>
<dbReference type="PANTHER" id="PTHR12835">
    <property type="entry name" value="BIOTIN PROTEIN LIGASE"/>
    <property type="match status" value="1"/>
</dbReference>
<dbReference type="AlphaFoldDB" id="A0A9D1IHK4"/>
<keyword evidence="2" id="KW-0092">Biotin</keyword>
<dbReference type="EMBL" id="DVMY01000085">
    <property type="protein sequence ID" value="HIU37670.1"/>
    <property type="molecule type" value="Genomic_DNA"/>
</dbReference>
<feature type="domain" description="BPL/LPL catalytic" evidence="5">
    <location>
        <begin position="1"/>
        <end position="183"/>
    </location>
</feature>
<proteinExistence type="predicted"/>
<gene>
    <name evidence="6" type="ORF">IAC56_05295</name>
</gene>
<organism evidence="6 7">
    <name type="scientific">Candidatus Aphodousia faecigallinarum</name>
    <dbReference type="NCBI Taxonomy" id="2840677"/>
    <lineage>
        <taxon>Bacteria</taxon>
        <taxon>Pseudomonadati</taxon>
        <taxon>Pseudomonadota</taxon>
        <taxon>Betaproteobacteria</taxon>
        <taxon>Burkholderiales</taxon>
        <taxon>Sutterellaceae</taxon>
        <taxon>Sutterellaceae incertae sedis</taxon>
        <taxon>Candidatus Aphodousia</taxon>
    </lineage>
</organism>
<dbReference type="Pfam" id="PF03099">
    <property type="entry name" value="BPL_LplA_LipB"/>
    <property type="match status" value="1"/>
</dbReference>
<evidence type="ECO:0000256" key="3">
    <source>
        <dbReference type="ARBA" id="ARBA00024227"/>
    </source>
</evidence>
<dbReference type="Gene3D" id="3.30.930.10">
    <property type="entry name" value="Bira Bifunctional Protein, Domain 2"/>
    <property type="match status" value="1"/>
</dbReference>
<comment type="caution">
    <text evidence="6">The sequence shown here is derived from an EMBL/GenBank/DDBJ whole genome shotgun (WGS) entry which is preliminary data.</text>
</comment>
<dbReference type="GO" id="GO:0005737">
    <property type="term" value="C:cytoplasm"/>
    <property type="evidence" value="ECO:0007669"/>
    <property type="project" value="TreeGrafter"/>
</dbReference>
<dbReference type="EC" id="6.3.4.15" evidence="3"/>
<dbReference type="PANTHER" id="PTHR12835:SF5">
    <property type="entry name" value="BIOTIN--PROTEIN LIGASE"/>
    <property type="match status" value="1"/>
</dbReference>
<reference evidence="6" key="1">
    <citation type="submission" date="2020-10" db="EMBL/GenBank/DDBJ databases">
        <authorList>
            <person name="Gilroy R."/>
        </authorList>
    </citation>
    <scope>NUCLEOTIDE SEQUENCE</scope>
    <source>
        <strain evidence="6">7463</strain>
    </source>
</reference>
<dbReference type="InterPro" id="IPR045864">
    <property type="entry name" value="aa-tRNA-synth_II/BPL/LPL"/>
</dbReference>
<name>A0A9D1IHK4_9BURK</name>
<reference evidence="6" key="2">
    <citation type="journal article" date="2021" name="PeerJ">
        <title>Extensive microbial diversity within the chicken gut microbiome revealed by metagenomics and culture.</title>
        <authorList>
            <person name="Gilroy R."/>
            <person name="Ravi A."/>
            <person name="Getino M."/>
            <person name="Pursley I."/>
            <person name="Horton D.L."/>
            <person name="Alikhan N.F."/>
            <person name="Baker D."/>
            <person name="Gharbi K."/>
            <person name="Hall N."/>
            <person name="Watson M."/>
            <person name="Adriaenssens E.M."/>
            <person name="Foster-Nyarko E."/>
            <person name="Jarju S."/>
            <person name="Secka A."/>
            <person name="Antonio M."/>
            <person name="Oren A."/>
            <person name="Chaudhuri R.R."/>
            <person name="La Ragione R."/>
            <person name="Hildebrand F."/>
            <person name="Pallen M.J."/>
        </authorList>
    </citation>
    <scope>NUCLEOTIDE SEQUENCE</scope>
    <source>
        <strain evidence="6">7463</strain>
    </source>
</reference>
<evidence type="ECO:0000256" key="4">
    <source>
        <dbReference type="ARBA" id="ARBA00047846"/>
    </source>
</evidence>
<comment type="catalytic activity">
    <reaction evidence="4">
        <text>biotin + L-lysyl-[protein] + ATP = N(6)-biotinyl-L-lysyl-[protein] + AMP + diphosphate + H(+)</text>
        <dbReference type="Rhea" id="RHEA:11756"/>
        <dbReference type="Rhea" id="RHEA-COMP:9752"/>
        <dbReference type="Rhea" id="RHEA-COMP:10505"/>
        <dbReference type="ChEBI" id="CHEBI:15378"/>
        <dbReference type="ChEBI" id="CHEBI:29969"/>
        <dbReference type="ChEBI" id="CHEBI:30616"/>
        <dbReference type="ChEBI" id="CHEBI:33019"/>
        <dbReference type="ChEBI" id="CHEBI:57586"/>
        <dbReference type="ChEBI" id="CHEBI:83144"/>
        <dbReference type="ChEBI" id="CHEBI:456215"/>
        <dbReference type="EC" id="6.3.4.15"/>
    </reaction>
</comment>
<dbReference type="InterPro" id="IPR004408">
    <property type="entry name" value="Biotin_CoA_COase_ligase"/>
</dbReference>
<evidence type="ECO:0000313" key="6">
    <source>
        <dbReference type="EMBL" id="HIU37670.1"/>
    </source>
</evidence>
<evidence type="ECO:0000256" key="2">
    <source>
        <dbReference type="ARBA" id="ARBA00023267"/>
    </source>
</evidence>
<dbReference type="GO" id="GO:0004077">
    <property type="term" value="F:biotin--[biotin carboxyl-carrier protein] ligase activity"/>
    <property type="evidence" value="ECO:0007669"/>
    <property type="project" value="UniProtKB-EC"/>
</dbReference>